<dbReference type="AlphaFoldDB" id="A0A3M9N4E5"/>
<sequence>MSLLSWLRQPVDNAPLVVFRWCFGLLLFLETGGAILTGWVKKNLIEPTVHFPFIGFEWLKPLSGNGMYFYYGTMALLGLLVMVGFYYRASLTLFTLLWWGAYLMQKAAYNNHYYLLLVLCFLMLLVPAHTYASIDAKRNPPLKSLSCPRWCLLVFVVQMTIVYTYAAIAKINEDWLAGTPVSIWFSNKSHYWLIGGLLQQDWFQKLVVYGGIFFDLLIAPLLLWRRTRIWAFFLAVFFHGFNSAVFHIGIFPYLALALCLFFFPPEQIRKIFLRRKPMLPVSAPALAPAPPAFKEKAVLLLLALHLVVQLVLPMRQWWFPGNTNWTEEGHRMSWHMMLRSKSGYATFKVEADGNAFWEHPETHLTPKQSRSVATRPDLIWQYCQFLAQKYQQKGYKQVKVFAYTHVSLNNRPAQALVDSTVNLAAVPWLTHQPSPWVVPLQEN</sequence>
<gene>
    <name evidence="9" type="ORF">EFA69_03005</name>
</gene>
<evidence type="ECO:0000256" key="7">
    <source>
        <dbReference type="SAM" id="Phobius"/>
    </source>
</evidence>
<keyword evidence="3 7" id="KW-1133">Transmembrane helix</keyword>
<feature type="transmembrane region" description="Helical" evidence="7">
    <location>
        <begin position="150"/>
        <end position="169"/>
    </location>
</feature>
<dbReference type="InterPro" id="IPR053934">
    <property type="entry name" value="HTTM_dom"/>
</dbReference>
<dbReference type="Pfam" id="PF22777">
    <property type="entry name" value="VKGC_lumenal_dom"/>
    <property type="match status" value="1"/>
</dbReference>
<dbReference type="GO" id="GO:0019842">
    <property type="term" value="F:vitamin binding"/>
    <property type="evidence" value="ECO:0007669"/>
    <property type="project" value="TreeGrafter"/>
</dbReference>
<evidence type="ECO:0000256" key="6">
    <source>
        <dbReference type="ARBA" id="ARBA00023239"/>
    </source>
</evidence>
<evidence type="ECO:0000313" key="9">
    <source>
        <dbReference type="EMBL" id="RNI32674.1"/>
    </source>
</evidence>
<feature type="transmembrane region" description="Helical" evidence="7">
    <location>
        <begin position="18"/>
        <end position="40"/>
    </location>
</feature>
<evidence type="ECO:0000313" key="10">
    <source>
        <dbReference type="Proteomes" id="UP000271010"/>
    </source>
</evidence>
<evidence type="ECO:0000256" key="4">
    <source>
        <dbReference type="ARBA" id="ARBA00023136"/>
    </source>
</evidence>
<feature type="transmembrane region" description="Helical" evidence="7">
    <location>
        <begin position="230"/>
        <end position="263"/>
    </location>
</feature>
<keyword evidence="4 7" id="KW-0472">Membrane</keyword>
<dbReference type="InterPro" id="IPR007782">
    <property type="entry name" value="VKG_COase"/>
</dbReference>
<dbReference type="SMART" id="SM00752">
    <property type="entry name" value="HTTM"/>
    <property type="match status" value="1"/>
</dbReference>
<reference evidence="9 10" key="1">
    <citation type="submission" date="2018-11" db="EMBL/GenBank/DDBJ databases">
        <title>Rufibacter latericius sp. nov., isolated from water in Baiyang Lake.</title>
        <authorList>
            <person name="Yang Y."/>
        </authorList>
    </citation>
    <scope>NUCLEOTIDE SEQUENCE [LARGE SCALE GENOMIC DNA]</scope>
    <source>
        <strain evidence="9 10">MCC P1</strain>
    </source>
</reference>
<keyword evidence="2 7" id="KW-0812">Transmembrane</keyword>
<evidence type="ECO:0000256" key="5">
    <source>
        <dbReference type="ARBA" id="ARBA00023157"/>
    </source>
</evidence>
<accession>A0A3M9N4E5</accession>
<evidence type="ECO:0000256" key="1">
    <source>
        <dbReference type="ARBA" id="ARBA00004127"/>
    </source>
</evidence>
<dbReference type="GO" id="GO:0008488">
    <property type="term" value="F:gamma-glutamyl carboxylase activity"/>
    <property type="evidence" value="ECO:0007669"/>
    <property type="project" value="InterPro"/>
</dbReference>
<dbReference type="InterPro" id="IPR053935">
    <property type="entry name" value="VKGC_lumenal_dom"/>
</dbReference>
<keyword evidence="5" id="KW-1015">Disulfide bond</keyword>
<evidence type="ECO:0000256" key="3">
    <source>
        <dbReference type="ARBA" id="ARBA00022989"/>
    </source>
</evidence>
<feature type="transmembrane region" description="Helical" evidence="7">
    <location>
        <begin position="68"/>
        <end position="87"/>
    </location>
</feature>
<organism evidence="9 10">
    <name type="scientific">Rufibacter immobilis</name>
    <dbReference type="NCBI Taxonomy" id="1348778"/>
    <lineage>
        <taxon>Bacteria</taxon>
        <taxon>Pseudomonadati</taxon>
        <taxon>Bacteroidota</taxon>
        <taxon>Cytophagia</taxon>
        <taxon>Cytophagales</taxon>
        <taxon>Hymenobacteraceae</taxon>
        <taxon>Rufibacter</taxon>
    </lineage>
</organism>
<feature type="domain" description="HTTM-like" evidence="8">
    <location>
        <begin position="8"/>
        <end position="267"/>
    </location>
</feature>
<name>A0A3M9N4E5_9BACT</name>
<comment type="caution">
    <text evidence="9">The sequence shown here is derived from an EMBL/GenBank/DDBJ whole genome shotgun (WGS) entry which is preliminary data.</text>
</comment>
<proteinExistence type="predicted"/>
<dbReference type="Proteomes" id="UP000271010">
    <property type="component" value="Unassembled WGS sequence"/>
</dbReference>
<dbReference type="EMBL" id="RJJE01000002">
    <property type="protein sequence ID" value="RNI32674.1"/>
    <property type="molecule type" value="Genomic_DNA"/>
</dbReference>
<keyword evidence="10" id="KW-1185">Reference proteome</keyword>
<comment type="subcellular location">
    <subcellularLocation>
        <location evidence="1">Endomembrane system</location>
        <topology evidence="1">Multi-pass membrane protein</topology>
    </subcellularLocation>
</comment>
<evidence type="ECO:0000259" key="8">
    <source>
        <dbReference type="SMART" id="SM00752"/>
    </source>
</evidence>
<dbReference type="PANTHER" id="PTHR12639">
    <property type="entry name" value="VITAMIN K-DEPENDENT GAMMA-CARBOXYLASE"/>
    <property type="match status" value="1"/>
</dbReference>
<feature type="transmembrane region" description="Helical" evidence="7">
    <location>
        <begin position="206"/>
        <end position="224"/>
    </location>
</feature>
<dbReference type="PANTHER" id="PTHR12639:SF7">
    <property type="entry name" value="HTTM DOMAIN-CONTAINING PROTEIN"/>
    <property type="match status" value="1"/>
</dbReference>
<protein>
    <submittedName>
        <fullName evidence="9">HTTM domain-containing protein</fullName>
    </submittedName>
</protein>
<dbReference type="GO" id="GO:0012505">
    <property type="term" value="C:endomembrane system"/>
    <property type="evidence" value="ECO:0007669"/>
    <property type="project" value="UniProtKB-SubCell"/>
</dbReference>
<dbReference type="OrthoDB" id="341137at2"/>
<dbReference type="Pfam" id="PF05090">
    <property type="entry name" value="HTTM"/>
    <property type="match status" value="1"/>
</dbReference>
<dbReference type="InterPro" id="IPR011020">
    <property type="entry name" value="HTTM-like"/>
</dbReference>
<evidence type="ECO:0000256" key="2">
    <source>
        <dbReference type="ARBA" id="ARBA00022692"/>
    </source>
</evidence>
<keyword evidence="6" id="KW-0456">Lyase</keyword>
<feature type="transmembrane region" description="Helical" evidence="7">
    <location>
        <begin position="112"/>
        <end position="129"/>
    </location>
</feature>